<gene>
    <name evidence="10" type="primary">fliH</name>
    <name evidence="10" type="ORF">P5G49_08195</name>
</gene>
<evidence type="ECO:0000256" key="3">
    <source>
        <dbReference type="ARBA" id="ARBA00022448"/>
    </source>
</evidence>
<name>A0ABT8JQP4_9BACL</name>
<protein>
    <recommendedName>
        <fullName evidence="7">Flagellar assembly protein FliH</fullName>
    </recommendedName>
</protein>
<evidence type="ECO:0000256" key="8">
    <source>
        <dbReference type="SAM" id="Coils"/>
    </source>
</evidence>
<dbReference type="InterPro" id="IPR051472">
    <property type="entry name" value="T3SS_Stator/FliH"/>
</dbReference>
<comment type="similarity">
    <text evidence="2">Belongs to the FliH family.</text>
</comment>
<evidence type="ECO:0000256" key="4">
    <source>
        <dbReference type="ARBA" id="ARBA00022795"/>
    </source>
</evidence>
<organism evidence="10 11">
    <name type="scientific">Sporosarcina highlanderae</name>
    <dbReference type="NCBI Taxonomy" id="3035916"/>
    <lineage>
        <taxon>Bacteria</taxon>
        <taxon>Bacillati</taxon>
        <taxon>Bacillota</taxon>
        <taxon>Bacilli</taxon>
        <taxon>Bacillales</taxon>
        <taxon>Caryophanaceae</taxon>
        <taxon>Sporosarcina</taxon>
    </lineage>
</organism>
<evidence type="ECO:0000256" key="1">
    <source>
        <dbReference type="ARBA" id="ARBA00003041"/>
    </source>
</evidence>
<keyword evidence="11" id="KW-1185">Reference proteome</keyword>
<dbReference type="PANTHER" id="PTHR34982:SF1">
    <property type="entry name" value="FLAGELLAR ASSEMBLY PROTEIN FLIH"/>
    <property type="match status" value="1"/>
</dbReference>
<comment type="function">
    <text evidence="1">Needed for flagellar regrowth and assembly.</text>
</comment>
<sequence length="255" mass="29513">MSNIYRSIKMIPKEDVKEITIRNLNLPPTDEIGHELTQEALILERDRMLTNARTEIETEKSKLERMRQTALEDISAMHATWEEEKTRLQQQAYEEGFQIGYEEGRSKALSDMSDSVNIANEVTVKSHDNSKKYLENQERVILEIAMKTAERILGTTLEDDKKKFLSIVKKGLKEAREMKEVKLYVPTTHFDFISSNRSELMAIFPPEVPFLIFANDDFDENDCIIETNQGRIVVSVDEQLSMLKEQLFDLMESGD</sequence>
<comment type="caution">
    <text evidence="10">The sequence shown here is derived from an EMBL/GenBank/DDBJ whole genome shotgun (WGS) entry which is preliminary data.</text>
</comment>
<dbReference type="EMBL" id="JAROCC010000005">
    <property type="protein sequence ID" value="MDN4607465.1"/>
    <property type="molecule type" value="Genomic_DNA"/>
</dbReference>
<evidence type="ECO:0000259" key="9">
    <source>
        <dbReference type="Pfam" id="PF02108"/>
    </source>
</evidence>
<evidence type="ECO:0000256" key="5">
    <source>
        <dbReference type="ARBA" id="ARBA00022927"/>
    </source>
</evidence>
<evidence type="ECO:0000313" key="11">
    <source>
        <dbReference type="Proteomes" id="UP001175097"/>
    </source>
</evidence>
<keyword evidence="3" id="KW-0813">Transport</keyword>
<proteinExistence type="inferred from homology"/>
<keyword evidence="5" id="KW-0653">Protein transport</keyword>
<keyword evidence="10" id="KW-0282">Flagellum</keyword>
<keyword evidence="8" id="KW-0175">Coiled coil</keyword>
<dbReference type="Pfam" id="PF02108">
    <property type="entry name" value="FliH"/>
    <property type="match status" value="1"/>
</dbReference>
<keyword evidence="10" id="KW-0969">Cilium</keyword>
<evidence type="ECO:0000256" key="6">
    <source>
        <dbReference type="ARBA" id="ARBA00023225"/>
    </source>
</evidence>
<keyword evidence="10" id="KW-0966">Cell projection</keyword>
<dbReference type="NCBIfam" id="TIGR03825">
    <property type="entry name" value="FliH_bacil"/>
    <property type="match status" value="1"/>
</dbReference>
<dbReference type="InterPro" id="IPR018035">
    <property type="entry name" value="Flagellar_FliH/T3SS_HrpE"/>
</dbReference>
<keyword evidence="4" id="KW-1005">Bacterial flagellum biogenesis</keyword>
<reference evidence="10" key="1">
    <citation type="submission" date="2023-03" db="EMBL/GenBank/DDBJ databases">
        <title>MT1 and MT2 Draft Genomes of Novel Species.</title>
        <authorList>
            <person name="Venkateswaran K."/>
        </authorList>
    </citation>
    <scope>NUCLEOTIDE SEQUENCE</scope>
    <source>
        <strain evidence="10">F6_3S_P_2</strain>
    </source>
</reference>
<dbReference type="PANTHER" id="PTHR34982">
    <property type="entry name" value="YOP PROTEINS TRANSLOCATION PROTEIN L"/>
    <property type="match status" value="1"/>
</dbReference>
<dbReference type="RefSeq" id="WP_301243007.1">
    <property type="nucleotide sequence ID" value="NZ_JAROCC010000005.1"/>
</dbReference>
<evidence type="ECO:0000256" key="7">
    <source>
        <dbReference type="NCBIfam" id="TIGR03825"/>
    </source>
</evidence>
<dbReference type="Proteomes" id="UP001175097">
    <property type="component" value="Unassembled WGS sequence"/>
</dbReference>
<evidence type="ECO:0000313" key="10">
    <source>
        <dbReference type="EMBL" id="MDN4607465.1"/>
    </source>
</evidence>
<feature type="domain" description="Flagellar assembly protein FliH/Type III secretion system HrpE" evidence="9">
    <location>
        <begin position="125"/>
        <end position="241"/>
    </location>
</feature>
<feature type="coiled-coil region" evidence="8">
    <location>
        <begin position="49"/>
        <end position="91"/>
    </location>
</feature>
<keyword evidence="6" id="KW-1006">Bacterial flagellum protein export</keyword>
<accession>A0ABT8JQP4</accession>
<dbReference type="InterPro" id="IPR022524">
    <property type="entry name" value="FliH_Bacilli"/>
</dbReference>
<evidence type="ECO:0000256" key="2">
    <source>
        <dbReference type="ARBA" id="ARBA00006602"/>
    </source>
</evidence>